<name>A0A9W8AEH2_9FUNG</name>
<evidence type="ECO:0000259" key="7">
    <source>
        <dbReference type="Pfam" id="PF14204"/>
    </source>
</evidence>
<evidence type="ECO:0000256" key="1">
    <source>
        <dbReference type="ARBA" id="ARBA00004496"/>
    </source>
</evidence>
<comment type="caution">
    <text evidence="8">The sequence shown here is derived from an EMBL/GenBank/DDBJ whole genome shotgun (WGS) entry which is preliminary data.</text>
</comment>
<dbReference type="OrthoDB" id="1618453at2759"/>
<sequence length="319" mass="36106">MVGCCSPPPATLDARLTTFTKLIKDKAYFKRYQVKYRRRREGKTDYYARKRLIVQAKNKYNSYKYRLVVRITNSDIICQVVYAKIQGDVVLCSAYAHELPRYGVSVGLTNWSAAYCTGLLLARRLLAKVGLDSQYEGVAEADGSFSLTEENEEGARPFKVFLDVGLRRTTTGARIFGALKGASDGGLHVPHSENRFPGYDAESKSLDSEVLRDYIFGQHVANYMNSLQEEDEDRYKRQFARFIAKGVSGDDLEDMYTSAHSKIRADPVAKPTEKKVGPSGHSKKFAKQKSLNLEQRRERVQQKKLAFMQAHGLVDEDDE</sequence>
<evidence type="ECO:0000256" key="4">
    <source>
        <dbReference type="ARBA" id="ARBA00022980"/>
    </source>
</evidence>
<keyword evidence="4 8" id="KW-0689">Ribosomal protein</keyword>
<comment type="similarity">
    <text evidence="2">Belongs to the universal ribosomal protein uL18 family.</text>
</comment>
<feature type="compositionally biased region" description="Basic and acidic residues" evidence="6">
    <location>
        <begin position="263"/>
        <end position="276"/>
    </location>
</feature>
<accession>A0A9W8AEH2</accession>
<dbReference type="InterPro" id="IPR025607">
    <property type="entry name" value="Ribosomal_uL18_C_euk"/>
</dbReference>
<dbReference type="EMBL" id="JANBPT010000206">
    <property type="protein sequence ID" value="KAJ1925811.1"/>
    <property type="molecule type" value="Genomic_DNA"/>
</dbReference>
<keyword evidence="9" id="KW-1185">Reference proteome</keyword>
<dbReference type="AlphaFoldDB" id="A0A9W8AEH2"/>
<comment type="subcellular location">
    <subcellularLocation>
        <location evidence="1">Cytoplasm</location>
    </subcellularLocation>
</comment>
<proteinExistence type="inferred from homology"/>
<reference evidence="8" key="1">
    <citation type="submission" date="2022-07" db="EMBL/GenBank/DDBJ databases">
        <title>Phylogenomic reconstructions and comparative analyses of Kickxellomycotina fungi.</title>
        <authorList>
            <person name="Reynolds N.K."/>
            <person name="Stajich J.E."/>
            <person name="Barry K."/>
            <person name="Grigoriev I.V."/>
            <person name="Crous P."/>
            <person name="Smith M.E."/>
        </authorList>
    </citation>
    <scope>NUCLEOTIDE SEQUENCE</scope>
    <source>
        <strain evidence="8">RSA 861</strain>
    </source>
</reference>
<dbReference type="Gene3D" id="3.30.420.100">
    <property type="match status" value="1"/>
</dbReference>
<dbReference type="Proteomes" id="UP001150569">
    <property type="component" value="Unassembled WGS sequence"/>
</dbReference>
<feature type="region of interest" description="Disordered" evidence="6">
    <location>
        <begin position="263"/>
        <end position="298"/>
    </location>
</feature>
<dbReference type="InterPro" id="IPR057268">
    <property type="entry name" value="Ribosomal_L18"/>
</dbReference>
<feature type="domain" description="Large ribosomal subunit protein uL18 C-terminal eukaryotes" evidence="7">
    <location>
        <begin position="252"/>
        <end position="308"/>
    </location>
</feature>
<dbReference type="InterPro" id="IPR005485">
    <property type="entry name" value="Rbsml_uL18_euk_arch"/>
</dbReference>
<evidence type="ECO:0000313" key="9">
    <source>
        <dbReference type="Proteomes" id="UP001150569"/>
    </source>
</evidence>
<dbReference type="GO" id="GO:0006412">
    <property type="term" value="P:translation"/>
    <property type="evidence" value="ECO:0007669"/>
    <property type="project" value="InterPro"/>
</dbReference>
<keyword evidence="5" id="KW-0687">Ribonucleoprotein</keyword>
<evidence type="ECO:0000256" key="3">
    <source>
        <dbReference type="ARBA" id="ARBA00022490"/>
    </source>
</evidence>
<dbReference type="GO" id="GO:0022625">
    <property type="term" value="C:cytosolic large ribosomal subunit"/>
    <property type="evidence" value="ECO:0007669"/>
    <property type="project" value="TreeGrafter"/>
</dbReference>
<dbReference type="PANTHER" id="PTHR23410:SF12">
    <property type="entry name" value="LARGE RIBOSOMAL SUBUNIT PROTEIN UL18"/>
    <property type="match status" value="1"/>
</dbReference>
<evidence type="ECO:0000256" key="6">
    <source>
        <dbReference type="SAM" id="MobiDB-lite"/>
    </source>
</evidence>
<keyword evidence="3" id="KW-0963">Cytoplasm</keyword>
<evidence type="ECO:0000313" key="8">
    <source>
        <dbReference type="EMBL" id="KAJ1925811.1"/>
    </source>
</evidence>
<organism evidence="8 9">
    <name type="scientific">Tieghemiomyces parasiticus</name>
    <dbReference type="NCBI Taxonomy" id="78921"/>
    <lineage>
        <taxon>Eukaryota</taxon>
        <taxon>Fungi</taxon>
        <taxon>Fungi incertae sedis</taxon>
        <taxon>Zoopagomycota</taxon>
        <taxon>Kickxellomycotina</taxon>
        <taxon>Dimargaritomycetes</taxon>
        <taxon>Dimargaritales</taxon>
        <taxon>Dimargaritaceae</taxon>
        <taxon>Tieghemiomyces</taxon>
    </lineage>
</organism>
<dbReference type="GO" id="GO:0008097">
    <property type="term" value="F:5S rRNA binding"/>
    <property type="evidence" value="ECO:0007669"/>
    <property type="project" value="InterPro"/>
</dbReference>
<evidence type="ECO:0000256" key="5">
    <source>
        <dbReference type="ARBA" id="ARBA00023274"/>
    </source>
</evidence>
<dbReference type="Pfam" id="PF14204">
    <property type="entry name" value="Ribosomal_L18_c"/>
    <property type="match status" value="1"/>
</dbReference>
<evidence type="ECO:0000256" key="2">
    <source>
        <dbReference type="ARBA" id="ARBA00007116"/>
    </source>
</evidence>
<dbReference type="SUPFAM" id="SSF53137">
    <property type="entry name" value="Translational machinery components"/>
    <property type="match status" value="1"/>
</dbReference>
<dbReference type="Pfam" id="PF17144">
    <property type="entry name" value="Ribosomal_L5e"/>
    <property type="match status" value="1"/>
</dbReference>
<dbReference type="FunFam" id="3.30.420.100:FF:000002">
    <property type="entry name" value="60S ribosomal protein L5"/>
    <property type="match status" value="1"/>
</dbReference>
<dbReference type="GO" id="GO:0000027">
    <property type="term" value="P:ribosomal large subunit assembly"/>
    <property type="evidence" value="ECO:0007669"/>
    <property type="project" value="TreeGrafter"/>
</dbReference>
<dbReference type="CDD" id="cd00432">
    <property type="entry name" value="Ribosomal_L18_L5e"/>
    <property type="match status" value="1"/>
</dbReference>
<dbReference type="PRINTS" id="PR00058">
    <property type="entry name" value="RIBOSOMALL5"/>
</dbReference>
<dbReference type="HAMAP" id="MF_01337_A">
    <property type="entry name" value="Ribosomal_uL18_A"/>
    <property type="match status" value="1"/>
</dbReference>
<dbReference type="PANTHER" id="PTHR23410">
    <property type="entry name" value="RIBOSOMAL PROTEIN L5-RELATED"/>
    <property type="match status" value="1"/>
</dbReference>
<protein>
    <submittedName>
        <fullName evidence="8">60S ribosomal protein L5</fullName>
    </submittedName>
</protein>
<dbReference type="GO" id="GO:0003735">
    <property type="term" value="F:structural constituent of ribosome"/>
    <property type="evidence" value="ECO:0007669"/>
    <property type="project" value="InterPro"/>
</dbReference>
<gene>
    <name evidence="8" type="primary">RPL5_2</name>
    <name evidence="8" type="ORF">IWQ60_004329</name>
</gene>